<accession>A0A3N4GFL1</accession>
<dbReference type="SMART" id="SM00487">
    <property type="entry name" value="DEXDc"/>
    <property type="match status" value="1"/>
</dbReference>
<dbReference type="Pfam" id="PF18766">
    <property type="entry name" value="SWI2_SNF2"/>
    <property type="match status" value="1"/>
</dbReference>
<dbReference type="InterPro" id="IPR027417">
    <property type="entry name" value="P-loop_NTPase"/>
</dbReference>
<dbReference type="PANTHER" id="PTHR30195:SF16">
    <property type="entry name" value="TYPE I RESTRICTION ENZYME ENDONUCLEASE SUBUNIT"/>
    <property type="match status" value="1"/>
</dbReference>
<keyword evidence="4" id="KW-0540">Nuclease</keyword>
<sequence>MRSMISEKEMEDSLIKQLEFGESQWKYRNDLTDEEALWANFRKILHTNNNAKLSEHPLTDLEFEQVKNQLKFTSFYNAAVWLRGENGVAKVIVQREDAKLGTILLEVFRREDIAGGTSVYEVINQYRVDRVDALDHDRRFDVTLLINGLPMIQIELKNRSEGYMAAFEQIKKYEEEGKYRGIFSTLQMFVVTNGVDTKYIAAADAQHLNKEFLTSWVDTKNDRVDNYLDFSKAVLSIPQAHKMVTEFSVLDSEKHAIILLRPYQIHAIQAAERAVGQQQSGYIWHTTGSGKTLTSYKVARNLLRKSSKLDKTIFVVDRRDLDQQTSTAFQSYAEHDLIATDKTENVSDLVKKLLSNERTLIVTTIQKLNHVMKRYGNKEDNRNAKKLRDLNIGFVVDECHRAVSPEKQQEIIHFFPKSLWYGFTGTPIFKENARNEKGDLARTTEEQYGPRLHEYTVKEAIHDKAVLGFQVEYMDTIDEDSLSDYLHMQGIDEVSLTDLNKEKYIPKEAYEDDAHKLQVIDKIINHSRNKFGLNRGAGKTYSAILTTKSIPDAQRYYELFQAVIRGESSVKISEKVKRSVSDFPKVTVTYSLQETEETTIERQDQFKQVIADYNETFNTNFDLGQIQAYNNDVNNRLARKKSLYASRSEQIDIVIVVDRLLTGFDSPATAILFIDRPPMTPQGLIQAFSRTNRIYDREKQYGQIMIFEYPNRFKTAVEEAFILYSNGGENAIQAPTWAESYDRFVEAHEKLVSVSSIPSDISMDDDTEKLQLFVKSYQAFDKAYSAISVYSDYDEDVINQQFHLDPKLIEEYRGKYENALREIKVRVDRISPLIPIDFDYQLSEVGKQQIDYEYLVLLMQSVLKDNNINQDAKRLHDIEVYLAKFKDTNPKLGAIIDEVWRELLHGQEDVEDLDVAYRIRKRVDQRKNKITNNIAAENYFDLKDFKYVVENYNPDKEDGNQIGENDLKASMDKDRYIEDHKDEGISRLNFWKRVKAQYREEIEEEILPLDRIN</sequence>
<dbReference type="InterPro" id="IPR051268">
    <property type="entry name" value="Type-I_R_enzyme_R_subunit"/>
</dbReference>
<comment type="function">
    <text evidence="11">Subunit R is required for both nuclease and ATPase activities, but not for modification.</text>
</comment>
<keyword evidence="8 11" id="KW-0378">Hydrolase</keyword>
<evidence type="ECO:0000256" key="1">
    <source>
        <dbReference type="ARBA" id="ARBA00000851"/>
    </source>
</evidence>
<dbReference type="InterPro" id="IPR055180">
    <property type="entry name" value="HsdR_RecA-like_helicase_dom_2"/>
</dbReference>
<dbReference type="Gene3D" id="3.40.50.300">
    <property type="entry name" value="P-loop containing nucleotide triphosphate hydrolases"/>
    <property type="match status" value="2"/>
</dbReference>
<dbReference type="InterPro" id="IPR022625">
    <property type="entry name" value="TypeI_RM_Rsu_C"/>
</dbReference>
<protein>
    <recommendedName>
        <fullName evidence="11">Type I restriction enzyme endonuclease subunit</fullName>
        <shortName evidence="11">R protein</shortName>
        <ecNumber evidence="11">3.1.21.3</ecNumber>
    </recommendedName>
    <alternativeName>
        <fullName evidence="11">Type-1 restriction enzyme R protein</fullName>
    </alternativeName>
</protein>
<keyword evidence="9 11" id="KW-0067">ATP-binding</keyword>
<gene>
    <name evidence="13" type="ORF">EF384_04815</name>
</gene>
<evidence type="ECO:0000313" key="13">
    <source>
        <dbReference type="EMBL" id="RPA60668.1"/>
    </source>
</evidence>
<dbReference type="InterPro" id="IPR007409">
    <property type="entry name" value="Restrct_endonuc_type1_HsdR_N"/>
</dbReference>
<evidence type="ECO:0000256" key="11">
    <source>
        <dbReference type="RuleBase" id="RU364115"/>
    </source>
</evidence>
<dbReference type="Proteomes" id="UP000273977">
    <property type="component" value="Unassembled WGS sequence"/>
</dbReference>
<dbReference type="InterPro" id="IPR004473">
    <property type="entry name" value="Restrct_endonuc_typeI_HsdR"/>
</dbReference>
<keyword evidence="7 13" id="KW-0255">Endonuclease</keyword>
<evidence type="ECO:0000256" key="4">
    <source>
        <dbReference type="ARBA" id="ARBA00022722"/>
    </source>
</evidence>
<dbReference type="RefSeq" id="WP_123779848.1">
    <property type="nucleotide sequence ID" value="NZ_RKMG01000011.1"/>
</dbReference>
<evidence type="ECO:0000256" key="10">
    <source>
        <dbReference type="ARBA" id="ARBA00023125"/>
    </source>
</evidence>
<dbReference type="EC" id="3.1.21.3" evidence="11"/>
<dbReference type="Gene3D" id="3.90.1570.50">
    <property type="match status" value="1"/>
</dbReference>
<evidence type="ECO:0000256" key="5">
    <source>
        <dbReference type="ARBA" id="ARBA00022741"/>
    </source>
</evidence>
<name>A0A3N4GFL1_9LACT</name>
<comment type="caution">
    <text evidence="13">The sequence shown here is derived from an EMBL/GenBank/DDBJ whole genome shotgun (WGS) entry which is preliminary data.</text>
</comment>
<comment type="subunit">
    <text evidence="3 11">The type I restriction/modification system is composed of three polypeptides R, M and S.</text>
</comment>
<dbReference type="NCBIfam" id="TIGR00348">
    <property type="entry name" value="hsdR"/>
    <property type="match status" value="1"/>
</dbReference>
<keyword evidence="6 11" id="KW-0680">Restriction system</keyword>
<feature type="domain" description="Helicase ATP-binding" evidence="12">
    <location>
        <begin position="272"/>
        <end position="428"/>
    </location>
</feature>
<evidence type="ECO:0000259" key="12">
    <source>
        <dbReference type="PROSITE" id="PS51192"/>
    </source>
</evidence>
<evidence type="ECO:0000256" key="3">
    <source>
        <dbReference type="ARBA" id="ARBA00011296"/>
    </source>
</evidence>
<dbReference type="GO" id="GO:0003677">
    <property type="term" value="F:DNA binding"/>
    <property type="evidence" value="ECO:0007669"/>
    <property type="project" value="UniProtKB-KW"/>
</dbReference>
<keyword evidence="14" id="KW-1185">Reference proteome</keyword>
<dbReference type="InterPro" id="IPR014001">
    <property type="entry name" value="Helicase_ATP-bd"/>
</dbReference>
<dbReference type="Pfam" id="PF22679">
    <property type="entry name" value="T1R_D3-like"/>
    <property type="match status" value="1"/>
</dbReference>
<dbReference type="PROSITE" id="PS51192">
    <property type="entry name" value="HELICASE_ATP_BIND_1"/>
    <property type="match status" value="1"/>
</dbReference>
<dbReference type="AlphaFoldDB" id="A0A3N4GFL1"/>
<keyword evidence="5 11" id="KW-0547">Nucleotide-binding</keyword>
<comment type="similarity">
    <text evidence="2 11">Belongs to the HsdR family.</text>
</comment>
<evidence type="ECO:0000313" key="14">
    <source>
        <dbReference type="Proteomes" id="UP000273977"/>
    </source>
</evidence>
<dbReference type="Pfam" id="PF04313">
    <property type="entry name" value="HSDR_N"/>
    <property type="match status" value="1"/>
</dbReference>
<dbReference type="InterPro" id="IPR040980">
    <property type="entry name" value="SWI2_SNF2"/>
</dbReference>
<dbReference type="EMBL" id="RKMG01000011">
    <property type="protein sequence ID" value="RPA60668.1"/>
    <property type="molecule type" value="Genomic_DNA"/>
</dbReference>
<organism evidence="13 14">
    <name type="scientific">Aerococcus agrisoli</name>
    <dbReference type="NCBI Taxonomy" id="2487350"/>
    <lineage>
        <taxon>Bacteria</taxon>
        <taxon>Bacillati</taxon>
        <taxon>Bacillota</taxon>
        <taxon>Bacilli</taxon>
        <taxon>Lactobacillales</taxon>
        <taxon>Aerococcaceae</taxon>
        <taxon>Aerococcus</taxon>
    </lineage>
</organism>
<evidence type="ECO:0000256" key="7">
    <source>
        <dbReference type="ARBA" id="ARBA00022759"/>
    </source>
</evidence>
<dbReference type="OrthoDB" id="9758243at2"/>
<reference evidence="13 14" key="1">
    <citation type="submission" date="2018-11" db="EMBL/GenBank/DDBJ databases">
        <title>Aerococcus sp. SJQ22, whole genome shotgun sequence.</title>
        <authorList>
            <person name="Sun L."/>
            <person name="Gao X."/>
            <person name="Chen W."/>
            <person name="Huang K."/>
        </authorList>
    </citation>
    <scope>NUCLEOTIDE SEQUENCE [LARGE SCALE GENOMIC DNA]</scope>
    <source>
        <strain evidence="13 14">SJQ22</strain>
    </source>
</reference>
<dbReference type="GO" id="GO:0005524">
    <property type="term" value="F:ATP binding"/>
    <property type="evidence" value="ECO:0007669"/>
    <property type="project" value="UniProtKB-KW"/>
</dbReference>
<keyword evidence="10 11" id="KW-0238">DNA-binding</keyword>
<dbReference type="GO" id="GO:0009035">
    <property type="term" value="F:type I site-specific deoxyribonuclease activity"/>
    <property type="evidence" value="ECO:0007669"/>
    <property type="project" value="UniProtKB-EC"/>
</dbReference>
<comment type="catalytic activity">
    <reaction evidence="1 11">
        <text>Endonucleolytic cleavage of DNA to give random double-stranded fragments with terminal 5'-phosphates, ATP is simultaneously hydrolyzed.</text>
        <dbReference type="EC" id="3.1.21.3"/>
    </reaction>
</comment>
<dbReference type="CDD" id="cd22332">
    <property type="entry name" value="HsdR_N"/>
    <property type="match status" value="1"/>
</dbReference>
<dbReference type="PANTHER" id="PTHR30195">
    <property type="entry name" value="TYPE I SITE-SPECIFIC DEOXYRIBONUCLEASE PROTEIN SUBUNIT M AND R"/>
    <property type="match status" value="1"/>
</dbReference>
<evidence type="ECO:0000256" key="9">
    <source>
        <dbReference type="ARBA" id="ARBA00022840"/>
    </source>
</evidence>
<dbReference type="SUPFAM" id="SSF52540">
    <property type="entry name" value="P-loop containing nucleoside triphosphate hydrolases"/>
    <property type="match status" value="2"/>
</dbReference>
<proteinExistence type="inferred from homology"/>
<evidence type="ECO:0000256" key="8">
    <source>
        <dbReference type="ARBA" id="ARBA00022801"/>
    </source>
</evidence>
<evidence type="ECO:0000256" key="6">
    <source>
        <dbReference type="ARBA" id="ARBA00022747"/>
    </source>
</evidence>
<dbReference type="Pfam" id="PF12008">
    <property type="entry name" value="EcoR124_C"/>
    <property type="match status" value="1"/>
</dbReference>
<dbReference type="GO" id="GO:0009307">
    <property type="term" value="P:DNA restriction-modification system"/>
    <property type="evidence" value="ECO:0007669"/>
    <property type="project" value="UniProtKB-KW"/>
</dbReference>
<evidence type="ECO:0000256" key="2">
    <source>
        <dbReference type="ARBA" id="ARBA00008598"/>
    </source>
</evidence>